<evidence type="ECO:0000256" key="1">
    <source>
        <dbReference type="SAM" id="MobiDB-lite"/>
    </source>
</evidence>
<feature type="compositionally biased region" description="Polar residues" evidence="1">
    <location>
        <begin position="57"/>
        <end position="68"/>
    </location>
</feature>
<feature type="transmembrane region" description="Helical" evidence="2">
    <location>
        <begin position="186"/>
        <end position="213"/>
    </location>
</feature>
<organism evidence="3 4">
    <name type="scientific">Saitozyma podzolica</name>
    <dbReference type="NCBI Taxonomy" id="1890683"/>
    <lineage>
        <taxon>Eukaryota</taxon>
        <taxon>Fungi</taxon>
        <taxon>Dikarya</taxon>
        <taxon>Basidiomycota</taxon>
        <taxon>Agaricomycotina</taxon>
        <taxon>Tremellomycetes</taxon>
        <taxon>Tremellales</taxon>
        <taxon>Trimorphomycetaceae</taxon>
        <taxon>Saitozyma</taxon>
    </lineage>
</organism>
<accession>A0A427YEH1</accession>
<keyword evidence="2" id="KW-1133">Transmembrane helix</keyword>
<feature type="transmembrane region" description="Helical" evidence="2">
    <location>
        <begin position="268"/>
        <end position="290"/>
    </location>
</feature>
<evidence type="ECO:0000313" key="4">
    <source>
        <dbReference type="Proteomes" id="UP000279259"/>
    </source>
</evidence>
<dbReference type="Proteomes" id="UP000279259">
    <property type="component" value="Unassembled WGS sequence"/>
</dbReference>
<feature type="region of interest" description="Disordered" evidence="1">
    <location>
        <begin position="1"/>
        <end position="68"/>
    </location>
</feature>
<comment type="caution">
    <text evidence="3">The sequence shown here is derived from an EMBL/GenBank/DDBJ whole genome shotgun (WGS) entry which is preliminary data.</text>
</comment>
<dbReference type="GO" id="GO:0015179">
    <property type="term" value="F:L-amino acid transmembrane transporter activity"/>
    <property type="evidence" value="ECO:0007669"/>
    <property type="project" value="TreeGrafter"/>
</dbReference>
<name>A0A427YEH1_9TREE</name>
<sequence length="629" mass="68305">MTPQTPSKSLSGPNGQSVAEPDTPPSQYVLASDQTPSRVGWTGVETPQVDSGDEASALTSPPSLAVSKSDSIDIDCAIEELDPQSGSSSLSYGSRYSFNEESMLEVLDNDDGDEDYDSLEDEDGSAMDAAEPLVSGRRRRQRRRWDDSENNKERSLLEIIPPLILAHPLPLLPVLAHLPYKFLPAGVALFIPILCVLAGLSACSHIVIVYLAWYLKVPTFEDVFAAVAGNHSRWGLWVGRVAVLCSVVGMLVAWLKGLHPLLEPMVEAYLPIGFLSSRILWTVLPSLALLPSLLPSRMTRSLRRAPTVVALLLPVVAFLVIGRTVEIKKALDQIAEPNQVVSWSPTQLQSRRSGLSGGGSAGAGLTTLVVLLSPQLNTLPIHDQLARGKRSQFPIPCLSTSTIILVLGLPLALVPYYLLPVSLTELPSTFSNPAGVFEQLPADDGWVNLARVLMCAVALGSCNMWILRGRDSVLKALGVERGERHRIGRFVGLGLWALALTLACIGGIVAEKVEMIGVLATLSVTWVLPSLFFIITFHVRSPLSIIFPSHIQPMPESETASARTIRPSHSRGDSLADPASDVLLARKERQLQKRRLGRRLWQDLIVYIGILPVGLITVTWTFGTLVGIW</sequence>
<gene>
    <name evidence="3" type="ORF">EHS25_002029</name>
</gene>
<dbReference type="PANTHER" id="PTHR22950:SF695">
    <property type="entry name" value="AMINO ACID TRANSPORTER TRANSMEMBRANE DOMAIN-CONTAINING PROTEIN"/>
    <property type="match status" value="1"/>
</dbReference>
<feature type="transmembrane region" description="Helical" evidence="2">
    <location>
        <begin position="604"/>
        <end position="628"/>
    </location>
</feature>
<dbReference type="PANTHER" id="PTHR22950">
    <property type="entry name" value="AMINO ACID TRANSPORTER"/>
    <property type="match status" value="1"/>
</dbReference>
<feature type="transmembrane region" description="Helical" evidence="2">
    <location>
        <begin position="487"/>
        <end position="510"/>
    </location>
</feature>
<keyword evidence="2" id="KW-0812">Transmembrane</keyword>
<evidence type="ECO:0008006" key="5">
    <source>
        <dbReference type="Google" id="ProtNLM"/>
    </source>
</evidence>
<dbReference type="EMBL" id="RSCD01000013">
    <property type="protein sequence ID" value="RSH89480.1"/>
    <property type="molecule type" value="Genomic_DNA"/>
</dbReference>
<keyword evidence="2" id="KW-0472">Membrane</keyword>
<proteinExistence type="predicted"/>
<reference evidence="3 4" key="1">
    <citation type="submission" date="2018-11" db="EMBL/GenBank/DDBJ databases">
        <title>Genome sequence of Saitozyma podzolica DSM 27192.</title>
        <authorList>
            <person name="Aliyu H."/>
            <person name="Gorte O."/>
            <person name="Ochsenreither K."/>
        </authorList>
    </citation>
    <scope>NUCLEOTIDE SEQUENCE [LARGE SCALE GENOMIC DNA]</scope>
    <source>
        <strain evidence="3 4">DSM 27192</strain>
    </source>
</reference>
<feature type="compositionally biased region" description="Polar residues" evidence="1">
    <location>
        <begin position="1"/>
        <end position="17"/>
    </location>
</feature>
<feature type="transmembrane region" description="Helical" evidence="2">
    <location>
        <begin position="302"/>
        <end position="321"/>
    </location>
</feature>
<feature type="compositionally biased region" description="Acidic residues" evidence="1">
    <location>
        <begin position="108"/>
        <end position="125"/>
    </location>
</feature>
<keyword evidence="4" id="KW-1185">Reference proteome</keyword>
<dbReference type="AlphaFoldDB" id="A0A427YEH1"/>
<evidence type="ECO:0000313" key="3">
    <source>
        <dbReference type="EMBL" id="RSH89480.1"/>
    </source>
</evidence>
<feature type="transmembrane region" description="Helical" evidence="2">
    <location>
        <begin position="234"/>
        <end position="256"/>
    </location>
</feature>
<feature type="transmembrane region" description="Helical" evidence="2">
    <location>
        <begin position="446"/>
        <end position="466"/>
    </location>
</feature>
<feature type="transmembrane region" description="Helical" evidence="2">
    <location>
        <begin position="516"/>
        <end position="539"/>
    </location>
</feature>
<protein>
    <recommendedName>
        <fullName evidence="5">Amino acid transporter transmembrane domain-containing protein</fullName>
    </recommendedName>
</protein>
<dbReference type="GO" id="GO:0005774">
    <property type="term" value="C:vacuolar membrane"/>
    <property type="evidence" value="ECO:0007669"/>
    <property type="project" value="TreeGrafter"/>
</dbReference>
<feature type="region of interest" description="Disordered" evidence="1">
    <location>
        <begin position="108"/>
        <end position="147"/>
    </location>
</feature>
<evidence type="ECO:0000256" key="2">
    <source>
        <dbReference type="SAM" id="Phobius"/>
    </source>
</evidence>
<feature type="transmembrane region" description="Helical" evidence="2">
    <location>
        <begin position="393"/>
        <end position="418"/>
    </location>
</feature>
<dbReference type="OrthoDB" id="3360632at2759"/>